<keyword evidence="3" id="KW-1185">Reference proteome</keyword>
<dbReference type="Proteomes" id="UP000008291">
    <property type="component" value="Chromosome"/>
</dbReference>
<dbReference type="KEGG" id="tbd:Tbd_1450"/>
<keyword evidence="1" id="KW-1133">Transmembrane helix</keyword>
<name>Q3SIX2_THIDA</name>
<feature type="transmembrane region" description="Helical" evidence="1">
    <location>
        <begin position="33"/>
        <end position="50"/>
    </location>
</feature>
<proteinExistence type="predicted"/>
<keyword evidence="1" id="KW-0812">Transmembrane</keyword>
<dbReference type="HOGENOM" id="CLU_3048718_0_0_4"/>
<accession>Q3SIX2</accession>
<dbReference type="RefSeq" id="WP_011311962.1">
    <property type="nucleotide sequence ID" value="NC_007404.1"/>
</dbReference>
<evidence type="ECO:0000256" key="1">
    <source>
        <dbReference type="SAM" id="Phobius"/>
    </source>
</evidence>
<dbReference type="AlphaFoldDB" id="Q3SIX2"/>
<reference evidence="2 3" key="1">
    <citation type="journal article" date="2006" name="J. Bacteriol.">
        <title>The genome sequence of the obligately chemolithoautotrophic, facultatively anaerobic bacterium Thiobacillus denitrificans.</title>
        <authorList>
            <person name="Beller H.R."/>
            <person name="Chain P.S."/>
            <person name="Letain T.E."/>
            <person name="Chakicherla A."/>
            <person name="Larimer F.W."/>
            <person name="Richardson P.M."/>
            <person name="Coleman M.A."/>
            <person name="Wood A.P."/>
            <person name="Kelly D.P."/>
        </authorList>
    </citation>
    <scope>NUCLEOTIDE SEQUENCE [LARGE SCALE GENOMIC DNA]</scope>
    <source>
        <strain evidence="2 3">ATCC 25259</strain>
    </source>
</reference>
<protein>
    <recommendedName>
        <fullName evidence="4">Phosphatidate cytidylyltransferase</fullName>
    </recommendedName>
</protein>
<organism evidence="2 3">
    <name type="scientific">Thiobacillus denitrificans (strain ATCC 25259 / T1)</name>
    <dbReference type="NCBI Taxonomy" id="292415"/>
    <lineage>
        <taxon>Bacteria</taxon>
        <taxon>Pseudomonadati</taxon>
        <taxon>Pseudomonadota</taxon>
        <taxon>Betaproteobacteria</taxon>
        <taxon>Nitrosomonadales</taxon>
        <taxon>Thiobacillaceae</taxon>
        <taxon>Thiobacillus</taxon>
    </lineage>
</organism>
<evidence type="ECO:0000313" key="2">
    <source>
        <dbReference type="EMBL" id="AAZ97403.1"/>
    </source>
</evidence>
<keyword evidence="1" id="KW-0472">Membrane</keyword>
<gene>
    <name evidence="2" type="ordered locus">Tbd_1450</name>
</gene>
<dbReference type="EMBL" id="CP000116">
    <property type="protein sequence ID" value="AAZ97403.1"/>
    <property type="molecule type" value="Genomic_DNA"/>
</dbReference>
<evidence type="ECO:0000313" key="3">
    <source>
        <dbReference type="Proteomes" id="UP000008291"/>
    </source>
</evidence>
<dbReference type="STRING" id="292415.Tbd_1450"/>
<evidence type="ECO:0008006" key="4">
    <source>
        <dbReference type="Google" id="ProtNLM"/>
    </source>
</evidence>
<sequence>MLRNTRTRRALAVALIVAGGALLYLAPEAWAGGVVVLALGVLLELAGVVLERRS</sequence>